<gene>
    <name evidence="2" type="ORF">GCM10010346_16920</name>
</gene>
<organism evidence="2 3">
    <name type="scientific">Streptomyces chryseus</name>
    <dbReference type="NCBI Taxonomy" id="68186"/>
    <lineage>
        <taxon>Bacteria</taxon>
        <taxon>Bacillati</taxon>
        <taxon>Actinomycetota</taxon>
        <taxon>Actinomycetes</taxon>
        <taxon>Kitasatosporales</taxon>
        <taxon>Streptomycetaceae</taxon>
        <taxon>Streptomyces</taxon>
    </lineage>
</organism>
<reference evidence="3" key="1">
    <citation type="journal article" date="2019" name="Int. J. Syst. Evol. Microbiol.">
        <title>The Global Catalogue of Microorganisms (GCM) 10K type strain sequencing project: providing services to taxonomists for standard genome sequencing and annotation.</title>
        <authorList>
            <consortium name="The Broad Institute Genomics Platform"/>
            <consortium name="The Broad Institute Genome Sequencing Center for Infectious Disease"/>
            <person name="Wu L."/>
            <person name="Ma J."/>
        </authorList>
    </citation>
    <scope>NUCLEOTIDE SEQUENCE [LARGE SCALE GENOMIC DNA]</scope>
    <source>
        <strain evidence="3">JCM 4737</strain>
    </source>
</reference>
<keyword evidence="3" id="KW-1185">Reference proteome</keyword>
<evidence type="ECO:0000313" key="2">
    <source>
        <dbReference type="EMBL" id="GHA94727.1"/>
    </source>
</evidence>
<sequence>MSPIPGQRAAQRTVRAMTSSQRALGRSVQAAAGGLATAIGWGWVDGQHMVIDLAAPPGQQTRPAALACGCTGRCRGECPPPEDSEGTQTDTQERQG</sequence>
<accession>A0ABQ3DK19</accession>
<evidence type="ECO:0000313" key="3">
    <source>
        <dbReference type="Proteomes" id="UP000599437"/>
    </source>
</evidence>
<evidence type="ECO:0000256" key="1">
    <source>
        <dbReference type="SAM" id="MobiDB-lite"/>
    </source>
</evidence>
<comment type="caution">
    <text evidence="2">The sequence shown here is derived from an EMBL/GenBank/DDBJ whole genome shotgun (WGS) entry which is preliminary data.</text>
</comment>
<name>A0ABQ3DK19_9ACTN</name>
<feature type="region of interest" description="Disordered" evidence="1">
    <location>
        <begin position="76"/>
        <end position="96"/>
    </location>
</feature>
<proteinExistence type="predicted"/>
<dbReference type="EMBL" id="BMVO01000003">
    <property type="protein sequence ID" value="GHA94727.1"/>
    <property type="molecule type" value="Genomic_DNA"/>
</dbReference>
<dbReference type="Proteomes" id="UP000599437">
    <property type="component" value="Unassembled WGS sequence"/>
</dbReference>
<protein>
    <submittedName>
        <fullName evidence="2">Uncharacterized protein</fullName>
    </submittedName>
</protein>